<dbReference type="Proteomes" id="UP000076532">
    <property type="component" value="Unassembled WGS sequence"/>
</dbReference>
<accession>A0A165YL13</accession>
<feature type="region of interest" description="Disordered" evidence="1">
    <location>
        <begin position="318"/>
        <end position="338"/>
    </location>
</feature>
<dbReference type="InterPro" id="IPR046521">
    <property type="entry name" value="DUF6698"/>
</dbReference>
<dbReference type="Pfam" id="PF20414">
    <property type="entry name" value="DUF6698"/>
    <property type="match status" value="1"/>
</dbReference>
<organism evidence="2 3">
    <name type="scientific">Athelia psychrophila</name>
    <dbReference type="NCBI Taxonomy" id="1759441"/>
    <lineage>
        <taxon>Eukaryota</taxon>
        <taxon>Fungi</taxon>
        <taxon>Dikarya</taxon>
        <taxon>Basidiomycota</taxon>
        <taxon>Agaricomycotina</taxon>
        <taxon>Agaricomycetes</taxon>
        <taxon>Agaricomycetidae</taxon>
        <taxon>Atheliales</taxon>
        <taxon>Atheliaceae</taxon>
        <taxon>Athelia</taxon>
    </lineage>
</organism>
<protein>
    <submittedName>
        <fullName evidence="2">Uncharacterized protein</fullName>
    </submittedName>
</protein>
<evidence type="ECO:0000313" key="3">
    <source>
        <dbReference type="Proteomes" id="UP000076532"/>
    </source>
</evidence>
<dbReference type="OrthoDB" id="3160134at2759"/>
<feature type="non-terminal residue" evidence="2">
    <location>
        <position position="1"/>
    </location>
</feature>
<keyword evidence="3" id="KW-1185">Reference proteome</keyword>
<evidence type="ECO:0000256" key="1">
    <source>
        <dbReference type="SAM" id="MobiDB-lite"/>
    </source>
</evidence>
<name>A0A165YL13_9AGAM</name>
<dbReference type="EMBL" id="KV417695">
    <property type="protein sequence ID" value="KZP09674.1"/>
    <property type="molecule type" value="Genomic_DNA"/>
</dbReference>
<gene>
    <name evidence="2" type="ORF">FIBSPDRAFT_759607</name>
</gene>
<evidence type="ECO:0000313" key="2">
    <source>
        <dbReference type="EMBL" id="KZP09674.1"/>
    </source>
</evidence>
<reference evidence="2 3" key="1">
    <citation type="journal article" date="2016" name="Mol. Biol. Evol.">
        <title>Comparative Genomics of Early-Diverging Mushroom-Forming Fungi Provides Insights into the Origins of Lignocellulose Decay Capabilities.</title>
        <authorList>
            <person name="Nagy L.G."/>
            <person name="Riley R."/>
            <person name="Tritt A."/>
            <person name="Adam C."/>
            <person name="Daum C."/>
            <person name="Floudas D."/>
            <person name="Sun H."/>
            <person name="Yadav J.S."/>
            <person name="Pangilinan J."/>
            <person name="Larsson K.H."/>
            <person name="Matsuura K."/>
            <person name="Barry K."/>
            <person name="Labutti K."/>
            <person name="Kuo R."/>
            <person name="Ohm R.A."/>
            <person name="Bhattacharya S.S."/>
            <person name="Shirouzu T."/>
            <person name="Yoshinaga Y."/>
            <person name="Martin F.M."/>
            <person name="Grigoriev I.V."/>
            <person name="Hibbett D.S."/>
        </authorList>
    </citation>
    <scope>NUCLEOTIDE SEQUENCE [LARGE SCALE GENOMIC DNA]</scope>
    <source>
        <strain evidence="2 3">CBS 109695</strain>
    </source>
</reference>
<dbReference type="STRING" id="436010.A0A165YL13"/>
<sequence length="338" mass="37352">DPMVRAGKHFGRTVYAVADMQMLIANGLQWLVDDSEGTSSINNLPSVEALEHTVFETLLKQVPKLTERPADGSEEEVTHIAAMVTSSSSDNTEHLKGAVLNWITAKGHRSDLSCHIKSDHGFHNDHTGELLCPAAWDWKDDKIRKGLESGELAVPGEHWPMFVYAGYIYDSTQPLLGLFKSVILVSVSPYRQATNKHIFTSPSSVDHEPKATRSRNARMNGMNEVTFASIAYVATMVCFNMSSSAGFSRTDYDYVTDSEKFYKTVMELFNDTRARTRMNELKTWWNIKIFPGRATASGPILTDTPLARIRAMLDAEQAAAGAGDEQETNAVVEGEGQG</sequence>
<dbReference type="AlphaFoldDB" id="A0A165YL13"/>
<proteinExistence type="predicted"/>